<evidence type="ECO:0000313" key="4">
    <source>
        <dbReference type="EMBL" id="MBP3967189.1"/>
    </source>
</evidence>
<dbReference type="InterPro" id="IPR052169">
    <property type="entry name" value="CW_Biosynth-Accessory"/>
</dbReference>
<dbReference type="Pfam" id="PF09587">
    <property type="entry name" value="PGA_cap"/>
    <property type="match status" value="1"/>
</dbReference>
<evidence type="ECO:0000313" key="5">
    <source>
        <dbReference type="Proteomes" id="UP000673394"/>
    </source>
</evidence>
<dbReference type="InterPro" id="IPR029052">
    <property type="entry name" value="Metallo-depent_PP-like"/>
</dbReference>
<protein>
    <submittedName>
        <fullName evidence="4">CapA family protein</fullName>
    </submittedName>
</protein>
<evidence type="ECO:0000256" key="2">
    <source>
        <dbReference type="SAM" id="MobiDB-lite"/>
    </source>
</evidence>
<dbReference type="SMART" id="SM00854">
    <property type="entry name" value="PGA_cap"/>
    <property type="match status" value="1"/>
</dbReference>
<dbReference type="PANTHER" id="PTHR33393:SF12">
    <property type="entry name" value="CAPSULE BIOSYNTHESIS PROTEIN CAPA"/>
    <property type="match status" value="1"/>
</dbReference>
<dbReference type="PROSITE" id="PS51257">
    <property type="entry name" value="PROKAR_LIPOPROTEIN"/>
    <property type="match status" value="1"/>
</dbReference>
<feature type="compositionally biased region" description="Pro residues" evidence="2">
    <location>
        <begin position="45"/>
        <end position="58"/>
    </location>
</feature>
<feature type="region of interest" description="Disordered" evidence="2">
    <location>
        <begin position="27"/>
        <end position="93"/>
    </location>
</feature>
<dbReference type="SUPFAM" id="SSF56300">
    <property type="entry name" value="Metallo-dependent phosphatases"/>
    <property type="match status" value="1"/>
</dbReference>
<dbReference type="CDD" id="cd07381">
    <property type="entry name" value="MPP_CapA"/>
    <property type="match status" value="1"/>
</dbReference>
<dbReference type="PANTHER" id="PTHR33393">
    <property type="entry name" value="POLYGLUTAMINE SYNTHESIS ACCESSORY PROTEIN RV0574C-RELATED"/>
    <property type="match status" value="1"/>
</dbReference>
<dbReference type="Proteomes" id="UP000673394">
    <property type="component" value="Unassembled WGS sequence"/>
</dbReference>
<dbReference type="EMBL" id="JAGKSP010000033">
    <property type="protein sequence ID" value="MBP3967189.1"/>
    <property type="molecule type" value="Genomic_DNA"/>
</dbReference>
<proteinExistence type="inferred from homology"/>
<feature type="domain" description="Capsule synthesis protein CapA" evidence="3">
    <location>
        <begin position="98"/>
        <end position="350"/>
    </location>
</feature>
<sequence>MHKRTISLLGLLVLALLLLTGCGSGPHLEPDPGNQPETVQEPAPEVKPPPSEAEPAPTPEDAGDAANQSPNDDANLSQPDNQDAESTPPAPEKSVDALWVAVGDIMMHMPQLPGAYNEKTKKYNFEHFFKPMKPILEQGDWTLANLETPIAGKSLGYSGYPRFNAPTELGDALKYAGFTTVTTANNHALDRGAKGIALTLQKLDELGFETKGTARSRAEAERIVIAKRKGIAMGLLAYTYGTNGIPLPKDQPYAVSLIDEAKIISDIKKLRQAGSDFITVVLHFGIEYQTQPNDVQKNLARKLIAAGADIIAGSHPHVVQPYEIVEATEPDGSVRKGLIIYSMGNFISNQRGDSKDYGVVYRVNIHKDGPTGKTSIQNVEALPTWVHRVTSKGVTNYNVVPLQQVIASKSLKDLSGADYSTLKQMYNQLMKRLKSMSGRPFQVTS</sequence>
<evidence type="ECO:0000259" key="3">
    <source>
        <dbReference type="SMART" id="SM00854"/>
    </source>
</evidence>
<keyword evidence="5" id="KW-1185">Reference proteome</keyword>
<reference evidence="4 5" key="1">
    <citation type="submission" date="2021-04" db="EMBL/GenBank/DDBJ databases">
        <title>Paenibacillus sp. DLE-14 whole genome sequence.</title>
        <authorList>
            <person name="Ham Y.J."/>
        </authorList>
    </citation>
    <scope>NUCLEOTIDE SEQUENCE [LARGE SCALE GENOMIC DNA]</scope>
    <source>
        <strain evidence="4 5">DLE-14</strain>
    </source>
</reference>
<feature type="compositionally biased region" description="Polar residues" evidence="2">
    <location>
        <begin position="67"/>
        <end position="85"/>
    </location>
</feature>
<comment type="caution">
    <text evidence="4">The sequence shown here is derived from an EMBL/GenBank/DDBJ whole genome shotgun (WGS) entry which is preliminary data.</text>
</comment>
<organism evidence="4 5">
    <name type="scientific">Paenibacillus lignilyticus</name>
    <dbReference type="NCBI Taxonomy" id="1172615"/>
    <lineage>
        <taxon>Bacteria</taxon>
        <taxon>Bacillati</taxon>
        <taxon>Bacillota</taxon>
        <taxon>Bacilli</taxon>
        <taxon>Bacillales</taxon>
        <taxon>Paenibacillaceae</taxon>
        <taxon>Paenibacillus</taxon>
    </lineage>
</organism>
<gene>
    <name evidence="4" type="ORF">I8J30_31420</name>
</gene>
<dbReference type="Gene3D" id="3.60.21.10">
    <property type="match status" value="1"/>
</dbReference>
<accession>A0ABS5CMV9</accession>
<name>A0ABS5CMV9_9BACL</name>
<evidence type="ECO:0000256" key="1">
    <source>
        <dbReference type="ARBA" id="ARBA00005662"/>
    </source>
</evidence>
<dbReference type="InterPro" id="IPR019079">
    <property type="entry name" value="Capsule_synth_CapA"/>
</dbReference>
<comment type="similarity">
    <text evidence="1">Belongs to the CapA family.</text>
</comment>
<dbReference type="RefSeq" id="WP_210664309.1">
    <property type="nucleotide sequence ID" value="NZ_JAGKSP010000033.1"/>
</dbReference>